<accession>A5D1R0</accession>
<gene>
    <name evidence="1" type="ordered locus">PTH_1647</name>
</gene>
<protein>
    <submittedName>
        <fullName evidence="1">Uncharacterized protein</fullName>
    </submittedName>
</protein>
<name>A5D1R0_PELTS</name>
<dbReference type="HOGENOM" id="CLU_216280_0_0_9"/>
<proteinExistence type="predicted"/>
<evidence type="ECO:0000313" key="1">
    <source>
        <dbReference type="EMBL" id="BAF59828.1"/>
    </source>
</evidence>
<sequence>MQYIVTWTEGEEVFYRFVSEEEIDSLLEDDKEYIIAGLPS</sequence>
<keyword evidence="2" id="KW-1185">Reference proteome</keyword>
<reference evidence="2" key="1">
    <citation type="journal article" date="2008" name="Genome Res.">
        <title>The genome of Pelotomaculum thermopropionicum reveals niche-associated evolution in anaerobic microbiota.</title>
        <authorList>
            <person name="Kosaka T."/>
            <person name="Kato S."/>
            <person name="Shimoyama T."/>
            <person name="Ishii S."/>
            <person name="Abe T."/>
            <person name="Watanabe K."/>
        </authorList>
    </citation>
    <scope>NUCLEOTIDE SEQUENCE [LARGE SCALE GENOMIC DNA]</scope>
    <source>
        <strain evidence="2">DSM 13744 / JCM 10971 / SI</strain>
    </source>
</reference>
<dbReference type="EMBL" id="AP009389">
    <property type="protein sequence ID" value="BAF59828.1"/>
    <property type="molecule type" value="Genomic_DNA"/>
</dbReference>
<dbReference type="STRING" id="370438.PTH_1647"/>
<dbReference type="Proteomes" id="UP000006556">
    <property type="component" value="Chromosome"/>
</dbReference>
<organism evidence="1 2">
    <name type="scientific">Pelotomaculum thermopropionicum (strain DSM 13744 / JCM 10971 / SI)</name>
    <dbReference type="NCBI Taxonomy" id="370438"/>
    <lineage>
        <taxon>Bacteria</taxon>
        <taxon>Bacillati</taxon>
        <taxon>Bacillota</taxon>
        <taxon>Clostridia</taxon>
        <taxon>Eubacteriales</taxon>
        <taxon>Desulfotomaculaceae</taxon>
        <taxon>Pelotomaculum</taxon>
    </lineage>
</organism>
<dbReference type="AlphaFoldDB" id="A5D1R0"/>
<dbReference type="KEGG" id="pth:PTH_1647"/>
<evidence type="ECO:0000313" key="2">
    <source>
        <dbReference type="Proteomes" id="UP000006556"/>
    </source>
</evidence>